<name>A0A3M7SWZ0_BRAPC</name>
<evidence type="ECO:0000313" key="2">
    <source>
        <dbReference type="Proteomes" id="UP000276133"/>
    </source>
</evidence>
<comment type="caution">
    <text evidence="1">The sequence shown here is derived from an EMBL/GenBank/DDBJ whole genome shotgun (WGS) entry which is preliminary data.</text>
</comment>
<proteinExistence type="predicted"/>
<organism evidence="1 2">
    <name type="scientific">Brachionus plicatilis</name>
    <name type="common">Marine rotifer</name>
    <name type="synonym">Brachionus muelleri</name>
    <dbReference type="NCBI Taxonomy" id="10195"/>
    <lineage>
        <taxon>Eukaryota</taxon>
        <taxon>Metazoa</taxon>
        <taxon>Spiralia</taxon>
        <taxon>Gnathifera</taxon>
        <taxon>Rotifera</taxon>
        <taxon>Eurotatoria</taxon>
        <taxon>Monogononta</taxon>
        <taxon>Pseudotrocha</taxon>
        <taxon>Ploima</taxon>
        <taxon>Brachionidae</taxon>
        <taxon>Brachionus</taxon>
    </lineage>
</organism>
<gene>
    <name evidence="1" type="ORF">BpHYR1_016386</name>
</gene>
<reference evidence="1 2" key="1">
    <citation type="journal article" date="2018" name="Sci. Rep.">
        <title>Genomic signatures of local adaptation to the degree of environmental predictability in rotifers.</title>
        <authorList>
            <person name="Franch-Gras L."/>
            <person name="Hahn C."/>
            <person name="Garcia-Roger E.M."/>
            <person name="Carmona M.J."/>
            <person name="Serra M."/>
            <person name="Gomez A."/>
        </authorList>
    </citation>
    <scope>NUCLEOTIDE SEQUENCE [LARGE SCALE GENOMIC DNA]</scope>
    <source>
        <strain evidence="1">HYR1</strain>
    </source>
</reference>
<evidence type="ECO:0000313" key="1">
    <source>
        <dbReference type="EMBL" id="RNA40242.1"/>
    </source>
</evidence>
<keyword evidence="2" id="KW-1185">Reference proteome</keyword>
<dbReference type="Proteomes" id="UP000276133">
    <property type="component" value="Unassembled WGS sequence"/>
</dbReference>
<protein>
    <submittedName>
        <fullName evidence="1">Uncharacterized protein</fullName>
    </submittedName>
</protein>
<accession>A0A3M7SWZ0</accession>
<dbReference type="AlphaFoldDB" id="A0A3M7SWZ0"/>
<dbReference type="EMBL" id="REGN01000657">
    <property type="protein sequence ID" value="RNA40242.1"/>
    <property type="molecule type" value="Genomic_DNA"/>
</dbReference>
<sequence>MATILISDRQINGTLNHFIYFQLNFNSCDTKNKRSQVLKSGWFVKKRRNCQTLNMRLKKNLIENWIEFPRLAKDGAHMSLFP</sequence>